<evidence type="ECO:0000313" key="8">
    <source>
        <dbReference type="EMBL" id="CAG7821441.1"/>
    </source>
</evidence>
<keyword evidence="2 6" id="KW-0812">Transmembrane</keyword>
<name>A0A8J2PAT7_9HEXA</name>
<keyword evidence="9" id="KW-1185">Reference proteome</keyword>
<dbReference type="OrthoDB" id="408954at2759"/>
<feature type="transmembrane region" description="Helical" evidence="6">
    <location>
        <begin position="213"/>
        <end position="235"/>
    </location>
</feature>
<evidence type="ECO:0000256" key="1">
    <source>
        <dbReference type="ARBA" id="ARBA00004370"/>
    </source>
</evidence>
<evidence type="ECO:0000256" key="3">
    <source>
        <dbReference type="ARBA" id="ARBA00022989"/>
    </source>
</evidence>
<evidence type="ECO:0000259" key="7">
    <source>
        <dbReference type="Pfam" id="PF04116"/>
    </source>
</evidence>
<feature type="compositionally biased region" description="Basic and acidic residues" evidence="5">
    <location>
        <begin position="1"/>
        <end position="10"/>
    </location>
</feature>
<sequence>MTPKPRKNDSSRNGSAVKYGTPIHLNNKQGSEEEEKPSSYPKALNAFSNLLFWGERNNDKLESVFGNHLGRILASLSMFILGITARGEWVIFGVYFLKYIQSGGSENYIEESDQLIQSFSDWVDVRFKGYFSILVPATIVSYLMYFGIGGYLHWFYYVRQRDTPENWKCQPKTWLSPELERHEIMVGSVSLVFGSAISAAIATYVVNGGWTTIYFNISDYGFVYFVLQVPMCFIFQDYLTYWHHRIYHTPFLYKNFHKLHHTYKQPTAFSVTAIHPIEFMHMQAVMMSPMFLFPVHWLTFSVGLVYIYYHGIIDHSGVNFKRYWWQPWQPDCIFHDNHHQYFHVNFGFNCELWDKLHGTYRRKDRIYREDIFYGTGKSLHEATAEELQQDIQERVSENPLAYQGDQRHFDLSSDEILGTLGKLKQNH</sequence>
<feature type="transmembrane region" description="Helical" evidence="6">
    <location>
        <begin position="290"/>
        <end position="309"/>
    </location>
</feature>
<reference evidence="8" key="1">
    <citation type="submission" date="2021-06" db="EMBL/GenBank/DDBJ databases">
        <authorList>
            <person name="Hodson N. C."/>
            <person name="Mongue J. A."/>
            <person name="Jaron S. K."/>
        </authorList>
    </citation>
    <scope>NUCLEOTIDE SEQUENCE</scope>
</reference>
<keyword evidence="4 6" id="KW-0472">Membrane</keyword>
<evidence type="ECO:0000313" key="9">
    <source>
        <dbReference type="Proteomes" id="UP000708208"/>
    </source>
</evidence>
<feature type="domain" description="Fatty acid hydroxylase" evidence="7">
    <location>
        <begin position="230"/>
        <end position="359"/>
    </location>
</feature>
<keyword evidence="3 6" id="KW-1133">Transmembrane helix</keyword>
<dbReference type="Proteomes" id="UP000708208">
    <property type="component" value="Unassembled WGS sequence"/>
</dbReference>
<dbReference type="EMBL" id="CAJVCH010511189">
    <property type="protein sequence ID" value="CAG7821441.1"/>
    <property type="molecule type" value="Genomic_DNA"/>
</dbReference>
<organism evidence="8 9">
    <name type="scientific">Allacma fusca</name>
    <dbReference type="NCBI Taxonomy" id="39272"/>
    <lineage>
        <taxon>Eukaryota</taxon>
        <taxon>Metazoa</taxon>
        <taxon>Ecdysozoa</taxon>
        <taxon>Arthropoda</taxon>
        <taxon>Hexapoda</taxon>
        <taxon>Collembola</taxon>
        <taxon>Symphypleona</taxon>
        <taxon>Sminthuridae</taxon>
        <taxon>Allacma</taxon>
    </lineage>
</organism>
<comment type="caution">
    <text evidence="8">The sequence shown here is derived from an EMBL/GenBank/DDBJ whole genome shotgun (WGS) entry which is preliminary data.</text>
</comment>
<dbReference type="AlphaFoldDB" id="A0A8J2PAT7"/>
<dbReference type="GO" id="GO:0008610">
    <property type="term" value="P:lipid biosynthetic process"/>
    <property type="evidence" value="ECO:0007669"/>
    <property type="project" value="InterPro"/>
</dbReference>
<proteinExistence type="predicted"/>
<feature type="transmembrane region" description="Helical" evidence="6">
    <location>
        <begin position="184"/>
        <end position="207"/>
    </location>
</feature>
<dbReference type="GO" id="GO:0016491">
    <property type="term" value="F:oxidoreductase activity"/>
    <property type="evidence" value="ECO:0007669"/>
    <property type="project" value="InterPro"/>
</dbReference>
<evidence type="ECO:0000256" key="2">
    <source>
        <dbReference type="ARBA" id="ARBA00022692"/>
    </source>
</evidence>
<dbReference type="GO" id="GO:0016020">
    <property type="term" value="C:membrane"/>
    <property type="evidence" value="ECO:0007669"/>
    <property type="project" value="UniProtKB-SubCell"/>
</dbReference>
<feature type="transmembrane region" description="Helical" evidence="6">
    <location>
        <begin position="130"/>
        <end position="152"/>
    </location>
</feature>
<evidence type="ECO:0000256" key="6">
    <source>
        <dbReference type="SAM" id="Phobius"/>
    </source>
</evidence>
<protein>
    <recommendedName>
        <fullName evidence="7">Fatty acid hydroxylase domain-containing protein</fullName>
    </recommendedName>
</protein>
<dbReference type="InterPro" id="IPR050307">
    <property type="entry name" value="Sterol_Desaturase_Related"/>
</dbReference>
<dbReference type="GO" id="GO:0005506">
    <property type="term" value="F:iron ion binding"/>
    <property type="evidence" value="ECO:0007669"/>
    <property type="project" value="InterPro"/>
</dbReference>
<dbReference type="PANTHER" id="PTHR11863">
    <property type="entry name" value="STEROL DESATURASE"/>
    <property type="match status" value="1"/>
</dbReference>
<dbReference type="Pfam" id="PF04116">
    <property type="entry name" value="FA_hydroxylase"/>
    <property type="match status" value="1"/>
</dbReference>
<gene>
    <name evidence="8" type="ORF">AFUS01_LOCUS31779</name>
</gene>
<feature type="region of interest" description="Disordered" evidence="5">
    <location>
        <begin position="1"/>
        <end position="39"/>
    </location>
</feature>
<dbReference type="InterPro" id="IPR006694">
    <property type="entry name" value="Fatty_acid_hydroxylase"/>
</dbReference>
<accession>A0A8J2PAT7</accession>
<evidence type="ECO:0000256" key="5">
    <source>
        <dbReference type="SAM" id="MobiDB-lite"/>
    </source>
</evidence>
<evidence type="ECO:0000256" key="4">
    <source>
        <dbReference type="ARBA" id="ARBA00023136"/>
    </source>
</evidence>
<comment type="subcellular location">
    <subcellularLocation>
        <location evidence="1">Membrane</location>
    </subcellularLocation>
</comment>